<dbReference type="EMBL" id="LCHM01000082">
    <property type="protein sequence ID" value="KKT34276.1"/>
    <property type="molecule type" value="Genomic_DNA"/>
</dbReference>
<feature type="signal peptide" evidence="1">
    <location>
        <begin position="1"/>
        <end position="20"/>
    </location>
</feature>
<evidence type="ECO:0000313" key="2">
    <source>
        <dbReference type="EMBL" id="KKT34276.1"/>
    </source>
</evidence>
<keyword evidence="1" id="KW-0732">Signal</keyword>
<feature type="chain" id="PRO_5002537302" description="Outer membrane protein beta-barrel domain-containing protein" evidence="1">
    <location>
        <begin position="21"/>
        <end position="234"/>
    </location>
</feature>
<dbReference type="Proteomes" id="UP000034617">
    <property type="component" value="Unassembled WGS sequence"/>
</dbReference>
<sequence length="234" mass="25441">MIKALATMIALLATVGNAVAQEVTLSANAKEIYLGANGAVFYDGFVPETDVFISWKNGVYADIWTSTALNFRRDFDKEVDVTVGKAGKFHGFDYAVDGSYFIIVITDVITTSIELSRSVEINPRLTLAPYIRAEAYGPVRKGGPPRGIMGIAGLRGSVTIVPRLSISYRGLLKKDTGCFGFDSAVMGQGYVGIPIRLTSRLNITPGVSFSAPISRVRDGRKQEAVWEIGFSRRF</sequence>
<name>A0A0G1GH49_9BACT</name>
<evidence type="ECO:0000256" key="1">
    <source>
        <dbReference type="SAM" id="SignalP"/>
    </source>
</evidence>
<proteinExistence type="predicted"/>
<reference evidence="2 3" key="1">
    <citation type="journal article" date="2015" name="Nature">
        <title>rRNA introns, odd ribosomes, and small enigmatic genomes across a large radiation of phyla.</title>
        <authorList>
            <person name="Brown C.T."/>
            <person name="Hug L.A."/>
            <person name="Thomas B.C."/>
            <person name="Sharon I."/>
            <person name="Castelle C.J."/>
            <person name="Singh A."/>
            <person name="Wilkins M.J."/>
            <person name="Williams K.H."/>
            <person name="Banfield J.F."/>
        </authorList>
    </citation>
    <scope>NUCLEOTIDE SEQUENCE [LARGE SCALE GENOMIC DNA]</scope>
</reference>
<accession>A0A0G1GH49</accession>
<evidence type="ECO:0008006" key="4">
    <source>
        <dbReference type="Google" id="ProtNLM"/>
    </source>
</evidence>
<comment type="caution">
    <text evidence="2">The sequence shown here is derived from an EMBL/GenBank/DDBJ whole genome shotgun (WGS) entry which is preliminary data.</text>
</comment>
<dbReference type="AlphaFoldDB" id="A0A0G1GH49"/>
<evidence type="ECO:0000313" key="3">
    <source>
        <dbReference type="Proteomes" id="UP000034617"/>
    </source>
</evidence>
<organism evidence="2 3">
    <name type="scientific">Candidatus Gottesmanbacteria bacterium GW2011_GWB1_44_11c</name>
    <dbReference type="NCBI Taxonomy" id="1618447"/>
    <lineage>
        <taxon>Bacteria</taxon>
        <taxon>Candidatus Gottesmaniibacteriota</taxon>
    </lineage>
</organism>
<protein>
    <recommendedName>
        <fullName evidence="4">Outer membrane protein beta-barrel domain-containing protein</fullName>
    </recommendedName>
</protein>
<gene>
    <name evidence="2" type="ORF">UW22_C0082G0002</name>
</gene>